<dbReference type="GO" id="GO:0004674">
    <property type="term" value="F:protein serine/threonine kinase activity"/>
    <property type="evidence" value="ECO:0007669"/>
    <property type="project" value="UniProtKB-KW"/>
</dbReference>
<evidence type="ECO:0000313" key="6">
    <source>
        <dbReference type="EMBL" id="KAL0194404.1"/>
    </source>
</evidence>
<evidence type="ECO:0000256" key="1">
    <source>
        <dbReference type="ARBA" id="ARBA00022527"/>
    </source>
</evidence>
<dbReference type="PANTHER" id="PTHR22988:SF71">
    <property type="entry name" value="CITRON RHO-INTERACTING KINASE"/>
    <property type="match status" value="1"/>
</dbReference>
<evidence type="ECO:0000313" key="7">
    <source>
        <dbReference type="Proteomes" id="UP001529510"/>
    </source>
</evidence>
<reference evidence="6 7" key="1">
    <citation type="submission" date="2024-05" db="EMBL/GenBank/DDBJ databases">
        <title>Genome sequencing and assembly of Indian major carp, Cirrhinus mrigala (Hamilton, 1822).</title>
        <authorList>
            <person name="Mohindra V."/>
            <person name="Chowdhury L.M."/>
            <person name="Lal K."/>
            <person name="Jena J.K."/>
        </authorList>
    </citation>
    <scope>NUCLEOTIDE SEQUENCE [LARGE SCALE GENOMIC DNA]</scope>
    <source>
        <strain evidence="6">CM1030</strain>
        <tissue evidence="6">Blood</tissue>
    </source>
</reference>
<keyword evidence="7" id="KW-1185">Reference proteome</keyword>
<comment type="catalytic activity">
    <reaction evidence="5">
        <text>L-seryl-[protein] + ATP = O-phospho-L-seryl-[protein] + ADP + H(+)</text>
        <dbReference type="Rhea" id="RHEA:17989"/>
        <dbReference type="Rhea" id="RHEA-COMP:9863"/>
        <dbReference type="Rhea" id="RHEA-COMP:11604"/>
        <dbReference type="ChEBI" id="CHEBI:15378"/>
        <dbReference type="ChEBI" id="CHEBI:29999"/>
        <dbReference type="ChEBI" id="CHEBI:30616"/>
        <dbReference type="ChEBI" id="CHEBI:83421"/>
        <dbReference type="ChEBI" id="CHEBI:456216"/>
        <dbReference type="EC" id="2.7.11.1"/>
    </reaction>
</comment>
<dbReference type="EMBL" id="JAMKFB020000005">
    <property type="protein sequence ID" value="KAL0194404.1"/>
    <property type="molecule type" value="Genomic_DNA"/>
</dbReference>
<dbReference type="Proteomes" id="UP001529510">
    <property type="component" value="Unassembled WGS sequence"/>
</dbReference>
<evidence type="ECO:0000256" key="4">
    <source>
        <dbReference type="ARBA" id="ARBA00047899"/>
    </source>
</evidence>
<name>A0ABD0R7A6_CIRMR</name>
<keyword evidence="3" id="KW-0808">Transferase</keyword>
<keyword evidence="3" id="KW-0418">Kinase</keyword>
<sequence>CRTLCHPKCSPCLPATCGLPAEYATHFSEALCRDKTNSPALQVKEASGHVRLEGWMKQP</sequence>
<keyword evidence="1" id="KW-0723">Serine/threonine-protein kinase</keyword>
<comment type="catalytic activity">
    <reaction evidence="4">
        <text>L-threonyl-[protein] + ATP = O-phospho-L-threonyl-[protein] + ADP + H(+)</text>
        <dbReference type="Rhea" id="RHEA:46608"/>
        <dbReference type="Rhea" id="RHEA-COMP:11060"/>
        <dbReference type="Rhea" id="RHEA-COMP:11605"/>
        <dbReference type="ChEBI" id="CHEBI:15378"/>
        <dbReference type="ChEBI" id="CHEBI:30013"/>
        <dbReference type="ChEBI" id="CHEBI:30616"/>
        <dbReference type="ChEBI" id="CHEBI:61977"/>
        <dbReference type="ChEBI" id="CHEBI:456216"/>
        <dbReference type="EC" id="2.7.11.1"/>
    </reaction>
</comment>
<feature type="non-terminal residue" evidence="6">
    <location>
        <position position="1"/>
    </location>
</feature>
<accession>A0ABD0R7A6</accession>
<dbReference type="PANTHER" id="PTHR22988">
    <property type="entry name" value="MYOTONIC DYSTROPHY S/T KINASE-RELATED"/>
    <property type="match status" value="1"/>
</dbReference>
<evidence type="ECO:0000256" key="5">
    <source>
        <dbReference type="ARBA" id="ARBA00048679"/>
    </source>
</evidence>
<keyword evidence="2" id="KW-0597">Phosphoprotein</keyword>
<protein>
    <submittedName>
        <fullName evidence="6">Uncharacterized protein</fullName>
    </submittedName>
</protein>
<dbReference type="AlphaFoldDB" id="A0ABD0R7A6"/>
<evidence type="ECO:0000256" key="3">
    <source>
        <dbReference type="ARBA" id="ARBA00022777"/>
    </source>
</evidence>
<dbReference type="InterPro" id="IPR050839">
    <property type="entry name" value="Rho-assoc_Ser/Thr_Kinase"/>
</dbReference>
<feature type="non-terminal residue" evidence="6">
    <location>
        <position position="59"/>
    </location>
</feature>
<proteinExistence type="predicted"/>
<evidence type="ECO:0000256" key="2">
    <source>
        <dbReference type="ARBA" id="ARBA00022553"/>
    </source>
</evidence>
<gene>
    <name evidence="6" type="ORF">M9458_012700</name>
</gene>
<organism evidence="6 7">
    <name type="scientific">Cirrhinus mrigala</name>
    <name type="common">Mrigala</name>
    <dbReference type="NCBI Taxonomy" id="683832"/>
    <lineage>
        <taxon>Eukaryota</taxon>
        <taxon>Metazoa</taxon>
        <taxon>Chordata</taxon>
        <taxon>Craniata</taxon>
        <taxon>Vertebrata</taxon>
        <taxon>Euteleostomi</taxon>
        <taxon>Actinopterygii</taxon>
        <taxon>Neopterygii</taxon>
        <taxon>Teleostei</taxon>
        <taxon>Ostariophysi</taxon>
        <taxon>Cypriniformes</taxon>
        <taxon>Cyprinidae</taxon>
        <taxon>Labeoninae</taxon>
        <taxon>Labeonini</taxon>
        <taxon>Cirrhinus</taxon>
    </lineage>
</organism>
<comment type="caution">
    <text evidence="6">The sequence shown here is derived from an EMBL/GenBank/DDBJ whole genome shotgun (WGS) entry which is preliminary data.</text>
</comment>